<dbReference type="EMBL" id="RQXU01000043">
    <property type="protein sequence ID" value="RRH80055.1"/>
    <property type="molecule type" value="Genomic_DNA"/>
</dbReference>
<sequence>MFRFIRKVTFLRMDTRYLQSFVAVVELGSMAEAARHLDLTPAAIAARVKALEEEMGLTLVQRAGRSVRPTAAGLKMLDRARTVLREIRDMRAAAGDGFALGELKLGVFGSALTGVLPPLLKRLCDRYPDLSVFVAPGNSVELCRQVTIGALDAAIVVEPQFAVGKGCAWHALLEEGLVVVAPAGLADRTAHQLLETEPFIRYDRSVLGGQLADRYLRDNGLVVKQRLEIDNLMAIAALVGQGLGVALLPDWSPMWHVGYGIVPVPLPSRAPVRRVGLVWATHGPRAALSQALLHEAQAMYGQEN</sequence>
<dbReference type="GO" id="GO:0003677">
    <property type="term" value="F:DNA binding"/>
    <property type="evidence" value="ECO:0007669"/>
    <property type="project" value="UniProtKB-KW"/>
</dbReference>
<dbReference type="GO" id="GO:0003700">
    <property type="term" value="F:DNA-binding transcription factor activity"/>
    <property type="evidence" value="ECO:0007669"/>
    <property type="project" value="InterPro"/>
</dbReference>
<organism evidence="6 7">
    <name type="scientific">Variovorax beijingensis</name>
    <dbReference type="NCBI Taxonomy" id="2496117"/>
    <lineage>
        <taxon>Bacteria</taxon>
        <taxon>Pseudomonadati</taxon>
        <taxon>Pseudomonadota</taxon>
        <taxon>Betaproteobacteria</taxon>
        <taxon>Burkholderiales</taxon>
        <taxon>Comamonadaceae</taxon>
        <taxon>Variovorax</taxon>
    </lineage>
</organism>
<dbReference type="InterPro" id="IPR000847">
    <property type="entry name" value="LysR_HTH_N"/>
</dbReference>
<feature type="domain" description="HTH lysR-type" evidence="5">
    <location>
        <begin position="13"/>
        <end position="70"/>
    </location>
</feature>
<dbReference type="Proteomes" id="UP000271590">
    <property type="component" value="Unassembled WGS sequence"/>
</dbReference>
<dbReference type="InterPro" id="IPR036390">
    <property type="entry name" value="WH_DNA-bd_sf"/>
</dbReference>
<comment type="similarity">
    <text evidence="1">Belongs to the LysR transcriptional regulatory family.</text>
</comment>
<keyword evidence="2" id="KW-0805">Transcription regulation</keyword>
<evidence type="ECO:0000313" key="6">
    <source>
        <dbReference type="EMBL" id="RRH80055.1"/>
    </source>
</evidence>
<dbReference type="PANTHER" id="PTHR30346:SF28">
    <property type="entry name" value="HTH-TYPE TRANSCRIPTIONAL REGULATOR CYNR"/>
    <property type="match status" value="1"/>
</dbReference>
<evidence type="ECO:0000256" key="3">
    <source>
        <dbReference type="ARBA" id="ARBA00023125"/>
    </source>
</evidence>
<protein>
    <submittedName>
        <fullName evidence="6">LysR family transcriptional regulator</fullName>
    </submittedName>
</protein>
<dbReference type="PROSITE" id="PS50931">
    <property type="entry name" value="HTH_LYSR"/>
    <property type="match status" value="1"/>
</dbReference>
<keyword evidence="4" id="KW-0804">Transcription</keyword>
<dbReference type="Pfam" id="PF00126">
    <property type="entry name" value="HTH_1"/>
    <property type="match status" value="1"/>
</dbReference>
<reference evidence="6 7" key="1">
    <citation type="submission" date="2018-11" db="EMBL/GenBank/DDBJ databases">
        <title>The genome of Variovorax sp T529.</title>
        <authorList>
            <person name="Gao J."/>
        </authorList>
    </citation>
    <scope>NUCLEOTIDE SEQUENCE [LARGE SCALE GENOMIC DNA]</scope>
    <source>
        <strain evidence="6 7">T529</strain>
    </source>
</reference>
<dbReference type="Gene3D" id="1.10.10.10">
    <property type="entry name" value="Winged helix-like DNA-binding domain superfamily/Winged helix DNA-binding domain"/>
    <property type="match status" value="1"/>
</dbReference>
<name>A0A3P3E0P6_9BURK</name>
<evidence type="ECO:0000256" key="4">
    <source>
        <dbReference type="ARBA" id="ARBA00023163"/>
    </source>
</evidence>
<dbReference type="Gene3D" id="3.40.190.10">
    <property type="entry name" value="Periplasmic binding protein-like II"/>
    <property type="match status" value="2"/>
</dbReference>
<proteinExistence type="inferred from homology"/>
<dbReference type="FunFam" id="1.10.10.10:FF:000001">
    <property type="entry name" value="LysR family transcriptional regulator"/>
    <property type="match status" value="1"/>
</dbReference>
<dbReference type="GO" id="GO:0032993">
    <property type="term" value="C:protein-DNA complex"/>
    <property type="evidence" value="ECO:0007669"/>
    <property type="project" value="TreeGrafter"/>
</dbReference>
<dbReference type="SUPFAM" id="SSF53850">
    <property type="entry name" value="Periplasmic binding protein-like II"/>
    <property type="match status" value="1"/>
</dbReference>
<dbReference type="AlphaFoldDB" id="A0A3P3E0P6"/>
<dbReference type="SUPFAM" id="SSF46785">
    <property type="entry name" value="Winged helix' DNA-binding domain"/>
    <property type="match status" value="1"/>
</dbReference>
<keyword evidence="3" id="KW-0238">DNA-binding</keyword>
<dbReference type="InterPro" id="IPR005119">
    <property type="entry name" value="LysR_subst-bd"/>
</dbReference>
<evidence type="ECO:0000259" key="5">
    <source>
        <dbReference type="PROSITE" id="PS50931"/>
    </source>
</evidence>
<dbReference type="PANTHER" id="PTHR30346">
    <property type="entry name" value="TRANSCRIPTIONAL DUAL REGULATOR HCAR-RELATED"/>
    <property type="match status" value="1"/>
</dbReference>
<gene>
    <name evidence="6" type="ORF">EH244_31175</name>
</gene>
<comment type="caution">
    <text evidence="6">The sequence shown here is derived from an EMBL/GenBank/DDBJ whole genome shotgun (WGS) entry which is preliminary data.</text>
</comment>
<accession>A0A3P3E0P6</accession>
<dbReference type="Pfam" id="PF03466">
    <property type="entry name" value="LysR_substrate"/>
    <property type="match status" value="1"/>
</dbReference>
<dbReference type="CDD" id="cd08427">
    <property type="entry name" value="PBP2_LTTR_like_2"/>
    <property type="match status" value="1"/>
</dbReference>
<evidence type="ECO:0000313" key="7">
    <source>
        <dbReference type="Proteomes" id="UP000271590"/>
    </source>
</evidence>
<evidence type="ECO:0000256" key="1">
    <source>
        <dbReference type="ARBA" id="ARBA00009437"/>
    </source>
</evidence>
<evidence type="ECO:0000256" key="2">
    <source>
        <dbReference type="ARBA" id="ARBA00023015"/>
    </source>
</evidence>
<dbReference type="InterPro" id="IPR036388">
    <property type="entry name" value="WH-like_DNA-bd_sf"/>
</dbReference>